<evidence type="ECO:0000256" key="1">
    <source>
        <dbReference type="SAM" id="MobiDB-lite"/>
    </source>
</evidence>
<dbReference type="SUPFAM" id="SSF46785">
    <property type="entry name" value="Winged helix' DNA-binding domain"/>
    <property type="match status" value="1"/>
</dbReference>
<dbReference type="Proteomes" id="UP001596461">
    <property type="component" value="Unassembled WGS sequence"/>
</dbReference>
<evidence type="ECO:0000313" key="3">
    <source>
        <dbReference type="EMBL" id="MFC7070595.1"/>
    </source>
</evidence>
<dbReference type="InterPro" id="IPR005149">
    <property type="entry name" value="Tscrpt_reg_PadR_N"/>
</dbReference>
<comment type="caution">
    <text evidence="3">The sequence shown here is derived from an EMBL/GenBank/DDBJ whole genome shotgun (WGS) entry which is preliminary data.</text>
</comment>
<keyword evidence="4" id="KW-1185">Reference proteome</keyword>
<evidence type="ECO:0000259" key="2">
    <source>
        <dbReference type="Pfam" id="PF03551"/>
    </source>
</evidence>
<dbReference type="InterPro" id="IPR036388">
    <property type="entry name" value="WH-like_DNA-bd_sf"/>
</dbReference>
<dbReference type="RefSeq" id="WP_390210818.1">
    <property type="nucleotide sequence ID" value="NZ_JBHTAH010000012.1"/>
</dbReference>
<dbReference type="InterPro" id="IPR036390">
    <property type="entry name" value="WH_DNA-bd_sf"/>
</dbReference>
<reference evidence="3 4" key="1">
    <citation type="journal article" date="2019" name="Int. J. Syst. Evol. Microbiol.">
        <title>The Global Catalogue of Microorganisms (GCM) 10K type strain sequencing project: providing services to taxonomists for standard genome sequencing and annotation.</title>
        <authorList>
            <consortium name="The Broad Institute Genomics Platform"/>
            <consortium name="The Broad Institute Genome Sequencing Center for Infectious Disease"/>
            <person name="Wu L."/>
            <person name="Ma J."/>
        </authorList>
    </citation>
    <scope>NUCLEOTIDE SEQUENCE [LARGE SCALE GENOMIC DNA]</scope>
    <source>
        <strain evidence="3 4">DT31</strain>
    </source>
</reference>
<dbReference type="Pfam" id="PF03551">
    <property type="entry name" value="PadR"/>
    <property type="match status" value="1"/>
</dbReference>
<accession>A0ABD5WEM6</accession>
<dbReference type="Gene3D" id="1.10.10.10">
    <property type="entry name" value="Winged helix-like DNA-binding domain superfamily/Winged helix DNA-binding domain"/>
    <property type="match status" value="1"/>
</dbReference>
<protein>
    <submittedName>
        <fullName evidence="3">Helix-turn-helix transcriptional regulator</fullName>
    </submittedName>
</protein>
<name>A0ABD5WEM6_9EURY</name>
<dbReference type="AlphaFoldDB" id="A0ABD5WEM6"/>
<evidence type="ECO:0000313" key="4">
    <source>
        <dbReference type="Proteomes" id="UP001596461"/>
    </source>
</evidence>
<feature type="domain" description="Transcription regulator PadR N-terminal" evidence="2">
    <location>
        <begin position="126"/>
        <end position="184"/>
    </location>
</feature>
<feature type="region of interest" description="Disordered" evidence="1">
    <location>
        <begin position="1"/>
        <end position="42"/>
    </location>
</feature>
<feature type="compositionally biased region" description="Basic and acidic residues" evidence="1">
    <location>
        <begin position="19"/>
        <end position="32"/>
    </location>
</feature>
<sequence length="199" mass="22629">MTEFRPNRLQNAGQPAHRLVTDTRDARAHLPDPSDPTQPKCRMSRTDIDWTHVDATETDADPCQWCAPTPADPEEFDVLANKLRHTDADDLRADGGTVERLAWNDIRAFQGDLLLAIARLEREGATVYGLAIKRNLERTYSEEINHGRLYPALDDLVEKDLIEKTQLDGRTNEYCLTETGYDLLETRSGEFVAALRHRE</sequence>
<proteinExistence type="predicted"/>
<dbReference type="EMBL" id="JBHTAH010000012">
    <property type="protein sequence ID" value="MFC7070595.1"/>
    <property type="molecule type" value="Genomic_DNA"/>
</dbReference>
<gene>
    <name evidence="3" type="ORF">ACFQL9_13155</name>
</gene>
<organism evidence="3 4">
    <name type="scientific">Halobaculum lipolyticum</name>
    <dbReference type="NCBI Taxonomy" id="3032001"/>
    <lineage>
        <taxon>Archaea</taxon>
        <taxon>Methanobacteriati</taxon>
        <taxon>Methanobacteriota</taxon>
        <taxon>Stenosarchaea group</taxon>
        <taxon>Halobacteria</taxon>
        <taxon>Halobacteriales</taxon>
        <taxon>Haloferacaceae</taxon>
        <taxon>Halobaculum</taxon>
    </lineage>
</organism>